<evidence type="ECO:0000313" key="5">
    <source>
        <dbReference type="EMBL" id="KAJ1911546.1"/>
    </source>
</evidence>
<dbReference type="EMBL" id="JANBPU010000436">
    <property type="protein sequence ID" value="KAJ1911546.1"/>
    <property type="molecule type" value="Genomic_DNA"/>
</dbReference>
<keyword evidence="6" id="KW-1185">Reference proteome</keyword>
<feature type="region of interest" description="Disordered" evidence="3">
    <location>
        <begin position="133"/>
        <end position="162"/>
    </location>
</feature>
<dbReference type="Pfam" id="PF00505">
    <property type="entry name" value="HMG_box"/>
    <property type="match status" value="2"/>
</dbReference>
<evidence type="ECO:0000259" key="4">
    <source>
        <dbReference type="PROSITE" id="PS50118"/>
    </source>
</evidence>
<protein>
    <recommendedName>
        <fullName evidence="4">HMG box domain-containing protein</fullName>
    </recommendedName>
</protein>
<dbReference type="OrthoDB" id="6247875at2759"/>
<dbReference type="CDD" id="cd01389">
    <property type="entry name" value="HMG-box_ROX1-like"/>
    <property type="match status" value="1"/>
</dbReference>
<dbReference type="AlphaFoldDB" id="A0A9W7ZVI6"/>
<dbReference type="Proteomes" id="UP001150538">
    <property type="component" value="Unassembled WGS sequence"/>
</dbReference>
<dbReference type="PANTHER" id="PTHR48112">
    <property type="entry name" value="HIGH MOBILITY GROUP PROTEIN DSP1"/>
    <property type="match status" value="1"/>
</dbReference>
<evidence type="ECO:0000256" key="3">
    <source>
        <dbReference type="SAM" id="MobiDB-lite"/>
    </source>
</evidence>
<evidence type="ECO:0000256" key="2">
    <source>
        <dbReference type="PROSITE-ProRule" id="PRU00267"/>
    </source>
</evidence>
<evidence type="ECO:0000313" key="6">
    <source>
        <dbReference type="Proteomes" id="UP001150538"/>
    </source>
</evidence>
<dbReference type="PROSITE" id="PS50118">
    <property type="entry name" value="HMG_BOX_2"/>
    <property type="match status" value="2"/>
</dbReference>
<feature type="compositionally biased region" description="Low complexity" evidence="3">
    <location>
        <begin position="25"/>
        <end position="34"/>
    </location>
</feature>
<dbReference type="InterPro" id="IPR036910">
    <property type="entry name" value="HMG_box_dom_sf"/>
</dbReference>
<keyword evidence="1 2" id="KW-0238">DNA-binding</keyword>
<feature type="compositionally biased region" description="Low complexity" evidence="3">
    <location>
        <begin position="42"/>
        <end position="61"/>
    </location>
</feature>
<sequence>MSPKVVRERSNFCSSRFKIPTNGNSSSSSSRVRSPAIIPGQSSTPSLASSPQMSSASSIESNFPAEPPLAPHLNIPKHHKDSSLFTSPCRQRLDTYIPYASSSSISSSNKSIVNVVVGGGGSSSGSCLSSIVRQSQYHRHHHQQQQQQQQQKETLAQKQAKRVAHRLLSRSPNAFMLYRSEKGRLIKQDPANHGINQTLISQRTSRNWKHESQSTKSQYQAKQKALKKLHDKYKLDWIDRNIEEVEALAKYEGLKTGGKGGGSGGGRRNGDGILTITPKMFIGILSPPNTFILYRNDNLRKVAEQNPGINQKDVSKKVAEAWGKESEKVKNKYKELCVRLKKEKVENIAAIEEKYIMEDYKNRCGEDLKKLPPLLLEALSGGGGGGGDDEDENVDIDGEDEDYVIQATPTAPVVRHSANSTSSSSSSSSSNNNNNNHILGRDMTKRLDREGNVKDRNREIGLKRKYDQVNEDEDDDYCDCEYCKGNNDKDSINKRPRYSNEIANSPQYAAASSPTPSPTSTSSSTSFSSHPRPRLPPLLSLPTPKSLKKDGYSDKKMEEKLRNSIGRLHRISSLMNPVAEPSECDCEECGPNKK</sequence>
<evidence type="ECO:0000256" key="1">
    <source>
        <dbReference type="ARBA" id="ARBA00023125"/>
    </source>
</evidence>
<dbReference type="InterPro" id="IPR009071">
    <property type="entry name" value="HMG_box_dom"/>
</dbReference>
<feature type="compositionally biased region" description="Basic and acidic residues" evidence="3">
    <location>
        <begin position="547"/>
        <end position="557"/>
    </location>
</feature>
<dbReference type="SMART" id="SM00398">
    <property type="entry name" value="HMG"/>
    <property type="match status" value="2"/>
</dbReference>
<feature type="region of interest" description="Disordered" evidence="3">
    <location>
        <begin position="409"/>
        <end position="454"/>
    </location>
</feature>
<reference evidence="5" key="1">
    <citation type="submission" date="2022-07" db="EMBL/GenBank/DDBJ databases">
        <title>Phylogenomic reconstructions and comparative analyses of Kickxellomycotina fungi.</title>
        <authorList>
            <person name="Reynolds N.K."/>
            <person name="Stajich J.E."/>
            <person name="Barry K."/>
            <person name="Grigoriev I.V."/>
            <person name="Crous P."/>
            <person name="Smith M.E."/>
        </authorList>
    </citation>
    <scope>NUCLEOTIDE SEQUENCE</scope>
    <source>
        <strain evidence="5">NBRC 100468</strain>
    </source>
</reference>
<feature type="compositionally biased region" description="Low complexity" evidence="3">
    <location>
        <begin position="417"/>
        <end position="436"/>
    </location>
</feature>
<feature type="compositionally biased region" description="Basic and acidic residues" evidence="3">
    <location>
        <begin position="439"/>
        <end position="454"/>
    </location>
</feature>
<comment type="caution">
    <text evidence="5">The sequence shown here is derived from an EMBL/GenBank/DDBJ whole genome shotgun (WGS) entry which is preliminary data.</text>
</comment>
<accession>A0A9W7ZVI6</accession>
<organism evidence="5 6">
    <name type="scientific">Mycoemilia scoparia</name>
    <dbReference type="NCBI Taxonomy" id="417184"/>
    <lineage>
        <taxon>Eukaryota</taxon>
        <taxon>Fungi</taxon>
        <taxon>Fungi incertae sedis</taxon>
        <taxon>Zoopagomycota</taxon>
        <taxon>Kickxellomycotina</taxon>
        <taxon>Kickxellomycetes</taxon>
        <taxon>Kickxellales</taxon>
        <taxon>Kickxellaceae</taxon>
        <taxon>Mycoemilia</taxon>
    </lineage>
</organism>
<feature type="DNA-binding region" description="HMG box" evidence="2">
    <location>
        <begin position="168"/>
        <end position="238"/>
    </location>
</feature>
<dbReference type="Gene3D" id="1.10.30.10">
    <property type="entry name" value="High mobility group box domain"/>
    <property type="match status" value="2"/>
</dbReference>
<feature type="DNA-binding region" description="HMG box" evidence="2">
    <location>
        <begin position="284"/>
        <end position="352"/>
    </location>
</feature>
<feature type="domain" description="HMG box" evidence="4">
    <location>
        <begin position="168"/>
        <end position="238"/>
    </location>
</feature>
<feature type="compositionally biased region" description="Basic and acidic residues" evidence="3">
    <location>
        <begin position="1"/>
        <end position="10"/>
    </location>
</feature>
<feature type="region of interest" description="Disordered" evidence="3">
    <location>
        <begin position="1"/>
        <end position="83"/>
    </location>
</feature>
<dbReference type="InterPro" id="IPR050342">
    <property type="entry name" value="HMGB"/>
</dbReference>
<proteinExistence type="predicted"/>
<dbReference type="GO" id="GO:0005634">
    <property type="term" value="C:nucleus"/>
    <property type="evidence" value="ECO:0007669"/>
    <property type="project" value="UniProtKB-UniRule"/>
</dbReference>
<feature type="region of interest" description="Disordered" evidence="3">
    <location>
        <begin position="489"/>
        <end position="557"/>
    </location>
</feature>
<feature type="domain" description="HMG box" evidence="4">
    <location>
        <begin position="284"/>
        <end position="352"/>
    </location>
</feature>
<name>A0A9W7ZVI6_9FUNG</name>
<feature type="compositionally biased region" description="Low complexity" evidence="3">
    <location>
        <begin position="512"/>
        <end position="530"/>
    </location>
</feature>
<dbReference type="SUPFAM" id="SSF47095">
    <property type="entry name" value="HMG-box"/>
    <property type="match status" value="2"/>
</dbReference>
<gene>
    <name evidence="5" type="ORF">H4219_005906</name>
</gene>
<dbReference type="GO" id="GO:0003677">
    <property type="term" value="F:DNA binding"/>
    <property type="evidence" value="ECO:0007669"/>
    <property type="project" value="UniProtKB-UniRule"/>
</dbReference>
<keyword evidence="2" id="KW-0539">Nucleus</keyword>